<proteinExistence type="predicted"/>
<reference evidence="1" key="2">
    <citation type="journal article" date="2008" name="Genome Biol.">
        <title>Improved genome assembly and evidence-based global gene model set for the chordate Ciona intestinalis: new insight into intron and operon populations.</title>
        <authorList>
            <person name="Satou Y."/>
            <person name="Mineta K."/>
            <person name="Ogasawara M."/>
            <person name="Sasakura Y."/>
            <person name="Shoguchi E."/>
            <person name="Ueno K."/>
            <person name="Yamada L."/>
            <person name="Matsumoto J."/>
            <person name="Wasserscheid J."/>
            <person name="Dewar K."/>
            <person name="Wiley G.B."/>
            <person name="Macmil S.L."/>
            <person name="Roe B.A."/>
            <person name="Zeller R.W."/>
            <person name="Hastings K.E."/>
            <person name="Lemaire P."/>
            <person name="Lindquist E."/>
            <person name="Endo T."/>
            <person name="Hotta K."/>
            <person name="Inaba K."/>
        </authorList>
    </citation>
    <scope>NUCLEOTIDE SEQUENCE [LARGE SCALE GENOMIC DNA]</scope>
    <source>
        <strain evidence="1">wild type</strain>
    </source>
</reference>
<dbReference type="HOGENOM" id="CLU_3175123_0_0_1"/>
<keyword evidence="2" id="KW-1185">Reference proteome</keyword>
<evidence type="ECO:0000313" key="2">
    <source>
        <dbReference type="Proteomes" id="UP000008144"/>
    </source>
</evidence>
<evidence type="ECO:0000313" key="1">
    <source>
        <dbReference type="Ensembl" id="ENSCINP00000033059.1"/>
    </source>
</evidence>
<reference evidence="1" key="4">
    <citation type="submission" date="2025-09" db="UniProtKB">
        <authorList>
            <consortium name="Ensembl"/>
        </authorList>
    </citation>
    <scope>IDENTIFICATION</scope>
</reference>
<organism evidence="1 2">
    <name type="scientific">Ciona intestinalis</name>
    <name type="common">Transparent sea squirt</name>
    <name type="synonym">Ascidia intestinalis</name>
    <dbReference type="NCBI Taxonomy" id="7719"/>
    <lineage>
        <taxon>Eukaryota</taxon>
        <taxon>Metazoa</taxon>
        <taxon>Chordata</taxon>
        <taxon>Tunicata</taxon>
        <taxon>Ascidiacea</taxon>
        <taxon>Phlebobranchia</taxon>
        <taxon>Cionidae</taxon>
        <taxon>Ciona</taxon>
    </lineage>
</organism>
<dbReference type="AlphaFoldDB" id="H2XTS5"/>
<dbReference type="Proteomes" id="UP000008144">
    <property type="component" value="Chromosome 3"/>
</dbReference>
<reference evidence="2" key="1">
    <citation type="journal article" date="2002" name="Science">
        <title>The draft genome of Ciona intestinalis: insights into chordate and vertebrate origins.</title>
        <authorList>
            <person name="Dehal P."/>
            <person name="Satou Y."/>
            <person name="Campbell R.K."/>
            <person name="Chapman J."/>
            <person name="Degnan B."/>
            <person name="De Tomaso A."/>
            <person name="Davidson B."/>
            <person name="Di Gregorio A."/>
            <person name="Gelpke M."/>
            <person name="Goodstein D.M."/>
            <person name="Harafuji N."/>
            <person name="Hastings K.E."/>
            <person name="Ho I."/>
            <person name="Hotta K."/>
            <person name="Huang W."/>
            <person name="Kawashima T."/>
            <person name="Lemaire P."/>
            <person name="Martinez D."/>
            <person name="Meinertzhagen I.A."/>
            <person name="Necula S."/>
            <person name="Nonaka M."/>
            <person name="Putnam N."/>
            <person name="Rash S."/>
            <person name="Saiga H."/>
            <person name="Satake M."/>
            <person name="Terry A."/>
            <person name="Yamada L."/>
            <person name="Wang H.G."/>
            <person name="Awazu S."/>
            <person name="Azumi K."/>
            <person name="Boore J."/>
            <person name="Branno M."/>
            <person name="Chin-Bow S."/>
            <person name="DeSantis R."/>
            <person name="Doyle S."/>
            <person name="Francino P."/>
            <person name="Keys D.N."/>
            <person name="Haga S."/>
            <person name="Hayashi H."/>
            <person name="Hino K."/>
            <person name="Imai K.S."/>
            <person name="Inaba K."/>
            <person name="Kano S."/>
            <person name="Kobayashi K."/>
            <person name="Kobayashi M."/>
            <person name="Lee B.I."/>
            <person name="Makabe K.W."/>
            <person name="Manohar C."/>
            <person name="Matassi G."/>
            <person name="Medina M."/>
            <person name="Mochizuki Y."/>
            <person name="Mount S."/>
            <person name="Morishita T."/>
            <person name="Miura S."/>
            <person name="Nakayama A."/>
            <person name="Nishizaka S."/>
            <person name="Nomoto H."/>
            <person name="Ohta F."/>
            <person name="Oishi K."/>
            <person name="Rigoutsos I."/>
            <person name="Sano M."/>
            <person name="Sasaki A."/>
            <person name="Sasakura Y."/>
            <person name="Shoguchi E."/>
            <person name="Shin-i T."/>
            <person name="Spagnuolo A."/>
            <person name="Stainier D."/>
            <person name="Suzuki M.M."/>
            <person name="Tassy O."/>
            <person name="Takatori N."/>
            <person name="Tokuoka M."/>
            <person name="Yagi K."/>
            <person name="Yoshizaki F."/>
            <person name="Wada S."/>
            <person name="Zhang C."/>
            <person name="Hyatt P.D."/>
            <person name="Larimer F."/>
            <person name="Detter C."/>
            <person name="Doggett N."/>
            <person name="Glavina T."/>
            <person name="Hawkins T."/>
            <person name="Richardson P."/>
            <person name="Lucas S."/>
            <person name="Kohara Y."/>
            <person name="Levine M."/>
            <person name="Satoh N."/>
            <person name="Rokhsar D.S."/>
        </authorList>
    </citation>
    <scope>NUCLEOTIDE SEQUENCE [LARGE SCALE GENOMIC DNA]</scope>
</reference>
<protein>
    <submittedName>
        <fullName evidence="1">Uncharacterized protein</fullName>
    </submittedName>
</protein>
<sequence>MCIMVGSLKLVNQLPPSATNTVPVTYEAAGLTKYNTLSAISVFCPHR</sequence>
<name>H2XTS5_CIOIN</name>
<accession>H2XTS5</accession>
<reference evidence="1" key="3">
    <citation type="submission" date="2025-08" db="UniProtKB">
        <authorList>
            <consortium name="Ensembl"/>
        </authorList>
    </citation>
    <scope>IDENTIFICATION</scope>
</reference>
<dbReference type="Ensembl" id="ENSCINT00000030917.1">
    <property type="protein sequence ID" value="ENSCINP00000033059.1"/>
    <property type="gene ID" value="ENSCING00000022205.1"/>
</dbReference>
<dbReference type="InParanoid" id="H2XTS5"/>
<dbReference type="EMBL" id="EAAA01001699">
    <property type="status" value="NOT_ANNOTATED_CDS"/>
    <property type="molecule type" value="Genomic_DNA"/>
</dbReference>